<evidence type="ECO:0000256" key="2">
    <source>
        <dbReference type="ARBA" id="ARBA00023157"/>
    </source>
</evidence>
<dbReference type="InterPro" id="IPR000859">
    <property type="entry name" value="CUB_dom"/>
</dbReference>
<dbReference type="SUPFAM" id="SSF49854">
    <property type="entry name" value="Spermadhesin, CUB domain"/>
    <property type="match status" value="4"/>
</dbReference>
<keyword evidence="12" id="KW-1185">Reference proteome</keyword>
<dbReference type="OrthoDB" id="19553at2759"/>
<proteinExistence type="predicted"/>
<evidence type="ECO:0000256" key="5">
    <source>
        <dbReference type="SAM" id="MobiDB-lite"/>
    </source>
</evidence>
<feature type="disulfide bond" evidence="3">
    <location>
        <begin position="1769"/>
        <end position="1796"/>
    </location>
</feature>
<dbReference type="SMART" id="SM00059">
    <property type="entry name" value="FN2"/>
    <property type="match status" value="1"/>
</dbReference>
<feature type="region of interest" description="Disordered" evidence="5">
    <location>
        <begin position="2250"/>
        <end position="2292"/>
    </location>
</feature>
<feature type="domain" description="CUB" evidence="7">
    <location>
        <begin position="103"/>
        <end position="216"/>
    </location>
</feature>
<feature type="domain" description="CUB" evidence="7">
    <location>
        <begin position="362"/>
        <end position="481"/>
    </location>
</feature>
<accession>A0A813SVZ5</accession>
<dbReference type="SMART" id="SM00042">
    <property type="entry name" value="CUB"/>
    <property type="match status" value="3"/>
</dbReference>
<dbReference type="Gene3D" id="2.60.120.740">
    <property type="match status" value="3"/>
</dbReference>
<evidence type="ECO:0000256" key="4">
    <source>
        <dbReference type="PROSITE-ProRule" id="PRU00479"/>
    </source>
</evidence>
<dbReference type="InterPro" id="IPR035914">
    <property type="entry name" value="Sperma_CUB_dom_sf"/>
</dbReference>
<sequence>MPPQDTCVPSSLTLRCPAGSVIVVTSAEYGVAQVDGSCSYTPGDCIADAMSIVVCVSDSVTCSIYATKKKLPECNDQFGSYVHIEYDCVPMSMNDPAQEYNVCQQNSTDITSDRGILKSPGYPSQFQLTPSECFRAIHVPDNKVVRLWLSDLYVSSAGINCPNDHVYVVDNVQTFRHCGLKRYAYPYLCSSTIIIQYKTTTQSSFYRGLRMYFEIVDRSPNDNCPTGSVTPVPATTPSTTTIETDVTTAIPIYVVLGIASPIRSFQICKGESHTLQCPNNYVVAVRTNIYGVTPTDQCEDHDASKHCVLATDPTFYCRQSCTYMYTGNRVIPSCSNKIAAYQYVEYQCIPLKTELVSPNTTCPADGSKVPIQIDRRGRFQSYRYGSFVMVKMNCTYRLKTKPGDIMHIYSLDVSLSDYSSDCTENKLSFVEDGETQGSDFCEERSFRLLYSTCSNEIDMRYIVTDDSMYFSDGAELYIESQARPSDWSCGKPLPTTPIPPTQPTIPIVTQTAVPLTNETSMFARDELETDICFKGTSSYTCPLGYTFIMIDAFYGVKKQSSNKCGFVQGDCVHDALPSLTICRNDAAGCFMSYPTQRRLAQCSDNYADYLHITHQCVPSRPVGTPPPITMYDICDTNAPIANVNGVVTSPNFPTYKQTNTECKRSLVGMTDRVLKIWMNEMAVSSDGVRSLAEESDEPDLVIYKNYDTKNLNDFEKLNPSIRDVCIKDYLIINAPHVAYVYCGTRKFAMAPICAANIDIQYKTTSAANFLYKGFKLYFEWVPKPMDIICDNNPLPPTTTPIDEIIPGWAQNLQLSPILSAQICLGTAHTLRCPRGSDYVLSIISSSYGVTGTGLCEIPASNHCHQEASLGLTCTHSCFIEYIIPRPLTQCNAQNADYISIDYECIPTRLPNSENPIDICASTTTDTIAMNSGIMISPQYPILGAARTCSKKIETLPNKLWMVFIVDLFLEGGSTNAGTCDAASLNIYDGNDRIILCGLQQPELVLVSCSNIVEFKFVSTHQALGYRGFKIFFQTIDVPSNWACKPSGFTTPAITTTTTRPPTTSGALPPSFQIVAYGGTTNNTRQYCKFPFTYQGNSQANCLRTDPPSSPSGQTLKEPWCSLTSNFDTDRQWGYCELGVTDSTFYDICRSQSQSLRCPPGYVIDIITADYAAKPDGNIGTGACMYDKNDCFQSDTLTVQTTCAGKPSCTVYHFIRTLTACQSRSAAYLHVHYECIPSDIPEITTYDICNNNTLPQADTRRGFIVSPNFPNTQANLDCTFNLHTLKPHQDIHVYIVDMDLTPIPLLGQSCTKDRLIIDADNNIMEMCGRSYTNFLINTCHASVSFQLIRASDAKGRGVKFYFEFRERPPTDVCPVLYTTTVRPSTAPTPPRPTTQPTRPVEFPHPPPRDIKTLCYPDLSSLFGTNNFQCPADYIIVIQRAFYGKGTRCTYTPGDCTTEADIVYRTCSGKQACSVSFINTVPIPECNNGIASYLFVEYQCLPTPTIVASSTDLCTAQIDIISGPSGMLKSPSYPTYAQSQCANVTLNSSDSNMVMYMYLLDLNIDPIDPTTGRCTKDYLSLSYQCNNLLYTMELCGTRPTELLFSTCSPTDKIFASYNLVSQDFQSQRGFALLYHLVPQSAIPTLPSTPRPTTPMITTTTLIPGPGPLSTSNQVSTTCVAKSLTIRCEQPQYGLVIHKVELAAGTPGTCTYSSQDCFEDRTNSYNPCGGLPTCSMYAPTGPMKSCNNSQSTYLYAEYQCIPTRPKLNLDVCASANTQQKVDGGAIISSINYTSASQQCVIQLQSNTLLGSQHRKGFRVYILSLNLPMQSTLREQGAQCSENGPHIELNDYHGTSTRLCGNGHARYLFETCAETIDIRYNNVQMNTGTTKYKGFQLYFESILNDKCPTFPPIPATTPTPTPPLAITNGIACGLTGGRERADFSCTADHGLVFLQSYQFITKQPDRCDVSEHTCYYPSEQPASQCSGQQACSYIHVMPSMPTQTVCANRPGDSVEFYYQCLPMRPSSSYHTYTLCQDQQTSQSMGFIQTAGYPNTYANGVQQCSLRIPLPNDGRTYSVYLYVLDLSLRDYSVIDLTTSDKCFDSIKYTDGGQTYELCGRIDQPAFIYNSNEKALNLTLNISTAAQPSVWNDWQGARLFYIIGNQALPRPPTSVTTTSAGPEITTSTRDPTITDPTPDKKPSHGGTIAGVIIGVLAVIAAVIGFLYYRRRIATGRGNAPTVSYGADQITMENPLATAKKPTGGSIPSKSFGPSTITSPFYQKPAATEKGENDDAADA</sequence>
<comment type="caution">
    <text evidence="4">Lacks conserved residue(s) required for the propagation of feature annotation.</text>
</comment>
<evidence type="ECO:0000259" key="7">
    <source>
        <dbReference type="PROSITE" id="PS01180"/>
    </source>
</evidence>
<feature type="disulfide bond" evidence="3">
    <location>
        <begin position="725"/>
        <end position="742"/>
    </location>
</feature>
<evidence type="ECO:0000256" key="6">
    <source>
        <dbReference type="SAM" id="Phobius"/>
    </source>
</evidence>
<evidence type="ECO:0000313" key="11">
    <source>
        <dbReference type="EMBL" id="CAF0812954.1"/>
    </source>
</evidence>
<feature type="domain" description="Fibronectin type-II" evidence="8">
    <location>
        <begin position="1082"/>
        <end position="1137"/>
    </location>
</feature>
<feature type="domain" description="CUB" evidence="7">
    <location>
        <begin position="919"/>
        <end position="1035"/>
    </location>
</feature>
<dbReference type="EMBL" id="CAJNOI010000016">
    <property type="protein sequence ID" value="CAF0812954.1"/>
    <property type="molecule type" value="Genomic_DNA"/>
</dbReference>
<evidence type="ECO:0000313" key="10">
    <source>
        <dbReference type="EMBL" id="CAF0805404.1"/>
    </source>
</evidence>
<dbReference type="EMBL" id="CAJNOM010000017">
    <property type="protein sequence ID" value="CAF0805404.1"/>
    <property type="molecule type" value="Genomic_DNA"/>
</dbReference>
<dbReference type="PROSITE" id="PS51092">
    <property type="entry name" value="FN2_2"/>
    <property type="match status" value="1"/>
</dbReference>
<keyword evidence="1" id="KW-0677">Repeat</keyword>
<dbReference type="EMBL" id="CAJNOM010000016">
    <property type="protein sequence ID" value="CAF0801529.1"/>
    <property type="molecule type" value="Genomic_DNA"/>
</dbReference>
<dbReference type="Proteomes" id="UP000663877">
    <property type="component" value="Unassembled WGS sequence"/>
</dbReference>
<protein>
    <submittedName>
        <fullName evidence="9">Uncharacterized protein</fullName>
    </submittedName>
</protein>
<evidence type="ECO:0000313" key="12">
    <source>
        <dbReference type="Proteomes" id="UP000663832"/>
    </source>
</evidence>
<feature type="disulfide bond" evidence="3">
    <location>
        <begin position="161"/>
        <end position="178"/>
    </location>
</feature>
<evidence type="ECO:0000313" key="9">
    <source>
        <dbReference type="EMBL" id="CAF0801529.1"/>
    </source>
</evidence>
<dbReference type="Gene3D" id="2.60.120.290">
    <property type="entry name" value="Spermadhesin, CUB domain"/>
    <property type="match status" value="6"/>
</dbReference>
<dbReference type="InterPro" id="IPR000922">
    <property type="entry name" value="Lectin_gal-bd_dom"/>
</dbReference>
<dbReference type="PANTHER" id="PTHR46780">
    <property type="entry name" value="PROTEIN EVA-1"/>
    <property type="match status" value="1"/>
</dbReference>
<dbReference type="CDD" id="cd22823">
    <property type="entry name" value="Gal_Rha_Lectin"/>
    <property type="match status" value="4"/>
</dbReference>
<feature type="region of interest" description="Disordered" evidence="5">
    <location>
        <begin position="1381"/>
        <end position="1401"/>
    </location>
</feature>
<keyword evidence="6" id="KW-0812">Transmembrane</keyword>
<evidence type="ECO:0000259" key="8">
    <source>
        <dbReference type="PROSITE" id="PS51092"/>
    </source>
</evidence>
<dbReference type="InterPro" id="IPR013806">
    <property type="entry name" value="Kringle-like"/>
</dbReference>
<feature type="disulfide bond" evidence="3">
    <location>
        <begin position="1309"/>
        <end position="1326"/>
    </location>
</feature>
<dbReference type="CDD" id="cd00041">
    <property type="entry name" value="CUB"/>
    <property type="match status" value="1"/>
</dbReference>
<dbReference type="InterPro" id="IPR036943">
    <property type="entry name" value="FN_type2_sf"/>
</dbReference>
<dbReference type="Gene3D" id="2.10.10.10">
    <property type="entry name" value="Fibronectin, type II, collagen-binding"/>
    <property type="match status" value="1"/>
</dbReference>
<name>A0A813SVZ5_9BILA</name>
<feature type="disulfide bond" evidence="3">
    <location>
        <begin position="1512"/>
        <end position="1539"/>
    </location>
</feature>
<gene>
    <name evidence="11" type="ORF">BJG266_LOCUS5834</name>
    <name evidence="9" type="ORF">QVE165_LOCUS4244</name>
    <name evidence="10" type="ORF">QVE165_LOCUS4445</name>
</gene>
<feature type="disulfide bond" evidence="3">
    <location>
        <begin position="979"/>
        <end position="996"/>
    </location>
</feature>
<keyword evidence="6" id="KW-1133">Transmembrane helix</keyword>
<dbReference type="InterPro" id="IPR043159">
    <property type="entry name" value="Lectin_gal-bd_sf"/>
</dbReference>
<dbReference type="GO" id="GO:0030246">
    <property type="term" value="F:carbohydrate binding"/>
    <property type="evidence" value="ECO:0007669"/>
    <property type="project" value="InterPro"/>
</dbReference>
<organism evidence="9 12">
    <name type="scientific">Adineta steineri</name>
    <dbReference type="NCBI Taxonomy" id="433720"/>
    <lineage>
        <taxon>Eukaryota</taxon>
        <taxon>Metazoa</taxon>
        <taxon>Spiralia</taxon>
        <taxon>Gnathifera</taxon>
        <taxon>Rotifera</taxon>
        <taxon>Eurotatoria</taxon>
        <taxon>Bdelloidea</taxon>
        <taxon>Adinetida</taxon>
        <taxon>Adinetidae</taxon>
        <taxon>Adineta</taxon>
    </lineage>
</organism>
<keyword evidence="2 3" id="KW-1015">Disulfide bond</keyword>
<feature type="domain" description="CUB" evidence="7">
    <location>
        <begin position="1248"/>
        <end position="1364"/>
    </location>
</feature>
<dbReference type="Pfam" id="PF00040">
    <property type="entry name" value="fn2"/>
    <property type="match status" value="1"/>
</dbReference>
<feature type="compositionally biased region" description="Polar residues" evidence="5">
    <location>
        <begin position="2259"/>
        <end position="2274"/>
    </location>
</feature>
<dbReference type="SUPFAM" id="SSF57440">
    <property type="entry name" value="Kringle-like"/>
    <property type="match status" value="1"/>
</dbReference>
<keyword evidence="6" id="KW-0472">Membrane</keyword>
<feature type="domain" description="CUB" evidence="7">
    <location>
        <begin position="634"/>
        <end position="781"/>
    </location>
</feature>
<feature type="region of interest" description="Disordered" evidence="5">
    <location>
        <begin position="2166"/>
        <end position="2198"/>
    </location>
</feature>
<reference evidence="9" key="1">
    <citation type="submission" date="2021-02" db="EMBL/GenBank/DDBJ databases">
        <authorList>
            <person name="Nowell W R."/>
        </authorList>
    </citation>
    <scope>NUCLEOTIDE SEQUENCE</scope>
</reference>
<dbReference type="CDD" id="cd12841">
    <property type="entry name" value="TM_EphA1"/>
    <property type="match status" value="1"/>
</dbReference>
<feature type="domain" description="CUB" evidence="7">
    <location>
        <begin position="1769"/>
        <end position="1898"/>
    </location>
</feature>
<dbReference type="Pfam" id="PF02140">
    <property type="entry name" value="SUEL_Lectin"/>
    <property type="match status" value="1"/>
</dbReference>
<dbReference type="InterPro" id="IPR000562">
    <property type="entry name" value="FN_type2_dom"/>
</dbReference>
<feature type="domain" description="CUB" evidence="7">
    <location>
        <begin position="1512"/>
        <end position="1635"/>
    </location>
</feature>
<dbReference type="PROSITE" id="PS01180">
    <property type="entry name" value="CUB"/>
    <property type="match status" value="8"/>
</dbReference>
<feature type="domain" description="CUB" evidence="7">
    <location>
        <begin position="2031"/>
        <end position="2158"/>
    </location>
</feature>
<feature type="transmembrane region" description="Helical" evidence="6">
    <location>
        <begin position="2202"/>
        <end position="2222"/>
    </location>
</feature>
<evidence type="ECO:0000256" key="3">
    <source>
        <dbReference type="PROSITE-ProRule" id="PRU00059"/>
    </source>
</evidence>
<evidence type="ECO:0000256" key="1">
    <source>
        <dbReference type="ARBA" id="ARBA00022737"/>
    </source>
</evidence>
<dbReference type="CDD" id="cd00062">
    <property type="entry name" value="FN2"/>
    <property type="match status" value="1"/>
</dbReference>
<feature type="compositionally biased region" description="Low complexity" evidence="5">
    <location>
        <begin position="2178"/>
        <end position="2190"/>
    </location>
</feature>
<comment type="caution">
    <text evidence="9">The sequence shown here is derived from an EMBL/GenBank/DDBJ whole genome shotgun (WGS) entry which is preliminary data.</text>
</comment>
<dbReference type="Proteomes" id="UP000663832">
    <property type="component" value="Unassembled WGS sequence"/>
</dbReference>